<accession>A0A6A6ER62</accession>
<evidence type="ECO:0000313" key="1">
    <source>
        <dbReference type="EMBL" id="KAF2193472.1"/>
    </source>
</evidence>
<dbReference type="Proteomes" id="UP000800200">
    <property type="component" value="Unassembled WGS sequence"/>
</dbReference>
<sequence>MPLLGLANELLLCIAEKLESERDINGLTRTNRRFHNLLNTYLYRHNVQRYGGLALLWAAEHGQETTTRMLL</sequence>
<dbReference type="EMBL" id="ML994613">
    <property type="protein sequence ID" value="KAF2193472.1"/>
    <property type="molecule type" value="Genomic_DNA"/>
</dbReference>
<evidence type="ECO:0008006" key="3">
    <source>
        <dbReference type="Google" id="ProtNLM"/>
    </source>
</evidence>
<feature type="non-terminal residue" evidence="1">
    <location>
        <position position="71"/>
    </location>
</feature>
<evidence type="ECO:0000313" key="2">
    <source>
        <dbReference type="Proteomes" id="UP000800200"/>
    </source>
</evidence>
<keyword evidence="2" id="KW-1185">Reference proteome</keyword>
<name>A0A6A6ER62_9PEZI</name>
<protein>
    <recommendedName>
        <fullName evidence="3">F-box domain-containing protein</fullName>
    </recommendedName>
</protein>
<dbReference type="AlphaFoldDB" id="A0A6A6ER62"/>
<organism evidence="1 2">
    <name type="scientific">Zopfia rhizophila CBS 207.26</name>
    <dbReference type="NCBI Taxonomy" id="1314779"/>
    <lineage>
        <taxon>Eukaryota</taxon>
        <taxon>Fungi</taxon>
        <taxon>Dikarya</taxon>
        <taxon>Ascomycota</taxon>
        <taxon>Pezizomycotina</taxon>
        <taxon>Dothideomycetes</taxon>
        <taxon>Dothideomycetes incertae sedis</taxon>
        <taxon>Zopfiaceae</taxon>
        <taxon>Zopfia</taxon>
    </lineage>
</organism>
<dbReference type="OrthoDB" id="4772757at2759"/>
<proteinExistence type="predicted"/>
<reference evidence="1" key="1">
    <citation type="journal article" date="2020" name="Stud. Mycol.">
        <title>101 Dothideomycetes genomes: a test case for predicting lifestyles and emergence of pathogens.</title>
        <authorList>
            <person name="Haridas S."/>
            <person name="Albert R."/>
            <person name="Binder M."/>
            <person name="Bloem J."/>
            <person name="Labutti K."/>
            <person name="Salamov A."/>
            <person name="Andreopoulos B."/>
            <person name="Baker S."/>
            <person name="Barry K."/>
            <person name="Bills G."/>
            <person name="Bluhm B."/>
            <person name="Cannon C."/>
            <person name="Castanera R."/>
            <person name="Culley D."/>
            <person name="Daum C."/>
            <person name="Ezra D."/>
            <person name="Gonzalez J."/>
            <person name="Henrissat B."/>
            <person name="Kuo A."/>
            <person name="Liang C."/>
            <person name="Lipzen A."/>
            <person name="Lutzoni F."/>
            <person name="Magnuson J."/>
            <person name="Mondo S."/>
            <person name="Nolan M."/>
            <person name="Ohm R."/>
            <person name="Pangilinan J."/>
            <person name="Park H.-J."/>
            <person name="Ramirez L."/>
            <person name="Alfaro M."/>
            <person name="Sun H."/>
            <person name="Tritt A."/>
            <person name="Yoshinaga Y."/>
            <person name="Zwiers L.-H."/>
            <person name="Turgeon B."/>
            <person name="Goodwin S."/>
            <person name="Spatafora J."/>
            <person name="Crous P."/>
            <person name="Grigoriev I."/>
        </authorList>
    </citation>
    <scope>NUCLEOTIDE SEQUENCE</scope>
    <source>
        <strain evidence="1">CBS 207.26</strain>
    </source>
</reference>
<gene>
    <name evidence="1" type="ORF">K469DRAFT_513758</name>
</gene>